<dbReference type="EMBL" id="JAGEVG010000001">
    <property type="protein sequence ID" value="MBO3096745.1"/>
    <property type="molecule type" value="Genomic_DNA"/>
</dbReference>
<keyword evidence="1" id="KW-0812">Transmembrane</keyword>
<keyword evidence="1" id="KW-0472">Membrane</keyword>
<keyword evidence="1" id="KW-1133">Transmembrane helix</keyword>
<reference evidence="2 3" key="1">
    <citation type="submission" date="2021-03" db="EMBL/GenBank/DDBJ databases">
        <title>Gelidibacter sp. nov., isolated from costal sediment.</title>
        <authorList>
            <person name="Lun K.-Y."/>
        </authorList>
    </citation>
    <scope>NUCLEOTIDE SEQUENCE [LARGE SCALE GENOMIC DNA]</scope>
    <source>
        <strain evidence="2 3">DF109</strain>
    </source>
</reference>
<evidence type="ECO:0008006" key="4">
    <source>
        <dbReference type="Google" id="ProtNLM"/>
    </source>
</evidence>
<feature type="transmembrane region" description="Helical" evidence="1">
    <location>
        <begin position="197"/>
        <end position="214"/>
    </location>
</feature>
<name>A0ABS3SM13_9FLAO</name>
<proteinExistence type="predicted"/>
<dbReference type="RefSeq" id="WP_208231665.1">
    <property type="nucleotide sequence ID" value="NZ_JAGEVG010000001.1"/>
</dbReference>
<feature type="transmembrane region" description="Helical" evidence="1">
    <location>
        <begin position="327"/>
        <end position="345"/>
    </location>
</feature>
<feature type="transmembrane region" description="Helical" evidence="1">
    <location>
        <begin position="151"/>
        <end position="168"/>
    </location>
</feature>
<feature type="transmembrane region" description="Helical" evidence="1">
    <location>
        <begin position="32"/>
        <end position="53"/>
    </location>
</feature>
<evidence type="ECO:0000256" key="1">
    <source>
        <dbReference type="SAM" id="Phobius"/>
    </source>
</evidence>
<evidence type="ECO:0000313" key="3">
    <source>
        <dbReference type="Proteomes" id="UP000681315"/>
    </source>
</evidence>
<feature type="transmembrane region" description="Helical" evidence="1">
    <location>
        <begin position="375"/>
        <end position="391"/>
    </location>
</feature>
<feature type="transmembrane region" description="Helical" evidence="1">
    <location>
        <begin position="128"/>
        <end position="145"/>
    </location>
</feature>
<evidence type="ECO:0000313" key="2">
    <source>
        <dbReference type="EMBL" id="MBO3096745.1"/>
    </source>
</evidence>
<sequence length="408" mass="48423">MYITKSRLLKWGLYSNAIYILLFFLLKPDGFGFQKVVISMFFLFSVFSIYFLCIKDGKQLNQLSTGNRWVIYLLLFWGVIVIVKSFTLNPQDWITNFGNVYMGFAWLMPAITVLGLKIENWTVMFKSISFMFTLMIGAFLFLSVLTINDEWIWLLRPLVFVLIIGFNRFTLIKKIQILIIIVVYMVVSTIGERRMEYLWLIMVFGFLIMDRVMSFRVRRTFIKYIIAGFLLVLTLIFTLGYEYVWRIVTMFADIQDSRTFLFRELMSELNFSEKIFGRGSLGTYYSEYFEHTKWYVVDVLKKPWYGDSSTRITIEVGYLQMILKGGFIMMLLNLIILISSSYVAIFKSRNKFIKRLGYYILIFMILYLIELRPTFTPIFFILWMAIGTVLNKKYRLMDDEEINALIKF</sequence>
<organism evidence="2 3">
    <name type="scientific">Gelidibacter pelagius</name>
    <dbReference type="NCBI Taxonomy" id="2819985"/>
    <lineage>
        <taxon>Bacteria</taxon>
        <taxon>Pseudomonadati</taxon>
        <taxon>Bacteroidota</taxon>
        <taxon>Flavobacteriia</taxon>
        <taxon>Flavobacteriales</taxon>
        <taxon>Flavobacteriaceae</taxon>
        <taxon>Gelidibacter</taxon>
    </lineage>
</organism>
<comment type="caution">
    <text evidence="2">The sequence shown here is derived from an EMBL/GenBank/DDBJ whole genome shotgun (WGS) entry which is preliminary data.</text>
</comment>
<accession>A0ABS3SM13</accession>
<feature type="transmembrane region" description="Helical" evidence="1">
    <location>
        <begin position="7"/>
        <end position="26"/>
    </location>
</feature>
<gene>
    <name evidence="2" type="ORF">J4051_00565</name>
</gene>
<dbReference type="Proteomes" id="UP000681315">
    <property type="component" value="Unassembled WGS sequence"/>
</dbReference>
<feature type="transmembrane region" description="Helical" evidence="1">
    <location>
        <begin position="352"/>
        <end position="369"/>
    </location>
</feature>
<keyword evidence="3" id="KW-1185">Reference proteome</keyword>
<feature type="transmembrane region" description="Helical" evidence="1">
    <location>
        <begin position="93"/>
        <end position="116"/>
    </location>
</feature>
<feature type="transmembrane region" description="Helical" evidence="1">
    <location>
        <begin position="221"/>
        <end position="241"/>
    </location>
</feature>
<protein>
    <recommendedName>
        <fullName evidence="4">O-antigen ligase-like membrane protein</fullName>
    </recommendedName>
</protein>
<feature type="transmembrane region" description="Helical" evidence="1">
    <location>
        <begin position="175"/>
        <end position="191"/>
    </location>
</feature>
<feature type="transmembrane region" description="Helical" evidence="1">
    <location>
        <begin position="69"/>
        <end position="87"/>
    </location>
</feature>